<keyword evidence="1" id="KW-0805">Transcription regulation</keyword>
<dbReference type="Gene3D" id="2.60.120.10">
    <property type="entry name" value="Jelly Rolls"/>
    <property type="match status" value="1"/>
</dbReference>
<dbReference type="InterPro" id="IPR036388">
    <property type="entry name" value="WH-like_DNA-bd_sf"/>
</dbReference>
<dbReference type="SMART" id="SM00419">
    <property type="entry name" value="HTH_CRP"/>
    <property type="match status" value="1"/>
</dbReference>
<dbReference type="PANTHER" id="PTHR24567">
    <property type="entry name" value="CRP FAMILY TRANSCRIPTIONAL REGULATORY PROTEIN"/>
    <property type="match status" value="1"/>
</dbReference>
<organism evidence="6 7">
    <name type="scientific">Leucothrix pacifica</name>
    <dbReference type="NCBI Taxonomy" id="1247513"/>
    <lineage>
        <taxon>Bacteria</taxon>
        <taxon>Pseudomonadati</taxon>
        <taxon>Pseudomonadota</taxon>
        <taxon>Gammaproteobacteria</taxon>
        <taxon>Thiotrichales</taxon>
        <taxon>Thiotrichaceae</taxon>
        <taxon>Leucothrix</taxon>
    </lineage>
</organism>
<keyword evidence="2" id="KW-0238">DNA-binding</keyword>
<feature type="domain" description="HTH crp-type" evidence="5">
    <location>
        <begin position="152"/>
        <end position="225"/>
    </location>
</feature>
<dbReference type="GO" id="GO:0005829">
    <property type="term" value="C:cytosol"/>
    <property type="evidence" value="ECO:0007669"/>
    <property type="project" value="TreeGrafter"/>
</dbReference>
<dbReference type="Gene3D" id="1.10.10.10">
    <property type="entry name" value="Winged helix-like DNA-binding domain superfamily/Winged helix DNA-binding domain"/>
    <property type="match status" value="1"/>
</dbReference>
<keyword evidence="7" id="KW-1185">Reference proteome</keyword>
<feature type="domain" description="Cyclic nucleotide-binding" evidence="4">
    <location>
        <begin position="21"/>
        <end position="141"/>
    </location>
</feature>
<proteinExistence type="predicted"/>
<evidence type="ECO:0000313" key="6">
    <source>
        <dbReference type="EMBL" id="PWQ96566.1"/>
    </source>
</evidence>
<dbReference type="OrthoDB" id="7643467at2"/>
<dbReference type="InterPro" id="IPR036390">
    <property type="entry name" value="WH_DNA-bd_sf"/>
</dbReference>
<comment type="caution">
    <text evidence="6">The sequence shown here is derived from an EMBL/GenBank/DDBJ whole genome shotgun (WGS) entry which is preliminary data.</text>
</comment>
<dbReference type="InterPro" id="IPR000595">
    <property type="entry name" value="cNMP-bd_dom"/>
</dbReference>
<dbReference type="SMART" id="SM00100">
    <property type="entry name" value="cNMP"/>
    <property type="match status" value="1"/>
</dbReference>
<dbReference type="EMBL" id="QGKM01000036">
    <property type="protein sequence ID" value="PWQ96566.1"/>
    <property type="molecule type" value="Genomic_DNA"/>
</dbReference>
<dbReference type="GO" id="GO:0003700">
    <property type="term" value="F:DNA-binding transcription factor activity"/>
    <property type="evidence" value="ECO:0007669"/>
    <property type="project" value="TreeGrafter"/>
</dbReference>
<dbReference type="InterPro" id="IPR050397">
    <property type="entry name" value="Env_Response_Regulators"/>
</dbReference>
<dbReference type="Pfam" id="PF13545">
    <property type="entry name" value="HTH_Crp_2"/>
    <property type="match status" value="1"/>
</dbReference>
<dbReference type="InterPro" id="IPR014710">
    <property type="entry name" value="RmlC-like_jellyroll"/>
</dbReference>
<evidence type="ECO:0000313" key="7">
    <source>
        <dbReference type="Proteomes" id="UP000245539"/>
    </source>
</evidence>
<dbReference type="FunFam" id="1.10.10.10:FF:000028">
    <property type="entry name" value="Fumarate/nitrate reduction transcriptional regulator Fnr"/>
    <property type="match status" value="1"/>
</dbReference>
<dbReference type="PANTHER" id="PTHR24567:SF75">
    <property type="entry name" value="FUMARATE AND NITRATE REDUCTION REGULATORY PROTEIN"/>
    <property type="match status" value="1"/>
</dbReference>
<accession>A0A317CDF7</accession>
<name>A0A317CDF7_9GAMM</name>
<dbReference type="Pfam" id="PF00027">
    <property type="entry name" value="cNMP_binding"/>
    <property type="match status" value="1"/>
</dbReference>
<dbReference type="AlphaFoldDB" id="A0A317CDF7"/>
<dbReference type="InterPro" id="IPR012318">
    <property type="entry name" value="HTH_CRP"/>
</dbReference>
<reference evidence="6 7" key="1">
    <citation type="submission" date="2018-05" db="EMBL/GenBank/DDBJ databases">
        <title>Leucothrix arctica sp. nov., isolated from Arctic seawater.</title>
        <authorList>
            <person name="Choi A."/>
            <person name="Baek K."/>
        </authorList>
    </citation>
    <scope>NUCLEOTIDE SEQUENCE [LARGE SCALE GENOMIC DNA]</scope>
    <source>
        <strain evidence="6 7">JCM 18388</strain>
    </source>
</reference>
<dbReference type="SUPFAM" id="SSF51206">
    <property type="entry name" value="cAMP-binding domain-like"/>
    <property type="match status" value="1"/>
</dbReference>
<dbReference type="Proteomes" id="UP000245539">
    <property type="component" value="Unassembled WGS sequence"/>
</dbReference>
<dbReference type="CDD" id="cd00038">
    <property type="entry name" value="CAP_ED"/>
    <property type="match status" value="1"/>
</dbReference>
<dbReference type="GO" id="GO:0003677">
    <property type="term" value="F:DNA binding"/>
    <property type="evidence" value="ECO:0007669"/>
    <property type="project" value="UniProtKB-KW"/>
</dbReference>
<evidence type="ECO:0000259" key="4">
    <source>
        <dbReference type="PROSITE" id="PS50042"/>
    </source>
</evidence>
<evidence type="ECO:0000256" key="2">
    <source>
        <dbReference type="ARBA" id="ARBA00023125"/>
    </source>
</evidence>
<dbReference type="PROSITE" id="PS51063">
    <property type="entry name" value="HTH_CRP_2"/>
    <property type="match status" value="1"/>
</dbReference>
<dbReference type="SUPFAM" id="SSF46785">
    <property type="entry name" value="Winged helix' DNA-binding domain"/>
    <property type="match status" value="1"/>
</dbReference>
<evidence type="ECO:0000256" key="1">
    <source>
        <dbReference type="ARBA" id="ARBA00023015"/>
    </source>
</evidence>
<dbReference type="PRINTS" id="PR00034">
    <property type="entry name" value="HTHCRP"/>
</dbReference>
<evidence type="ECO:0000259" key="5">
    <source>
        <dbReference type="PROSITE" id="PS51063"/>
    </source>
</evidence>
<dbReference type="InterPro" id="IPR018490">
    <property type="entry name" value="cNMP-bd_dom_sf"/>
</dbReference>
<dbReference type="PROSITE" id="PS50042">
    <property type="entry name" value="CNMP_BINDING_3"/>
    <property type="match status" value="1"/>
</dbReference>
<dbReference type="CDD" id="cd00092">
    <property type="entry name" value="HTH_CRP"/>
    <property type="match status" value="1"/>
</dbReference>
<sequence length="249" mass="27544">MADSKKQAHSCSHCSLSEICLPLGVSKQDLEKLEQLVQNSQVQHDGDVVLHQGDSFHKIYAVKSGMYKSIKLSPDGHETIIGFHLPGELIGLDAIYPEEYTSSTVALTSSVLCQMDYDQLTELSAHIPALQRQLMSLLSKEINTSNAMHGELTAEQKLSSFIHNLATRYEVRGYSGTELVLAMTRQDIANHLGMAAETVSRLLKRFQDKGVLQIKHREVKILKPDVLLALTGCEAPAQSVNLTRLHKQA</sequence>
<evidence type="ECO:0000256" key="3">
    <source>
        <dbReference type="ARBA" id="ARBA00023163"/>
    </source>
</evidence>
<keyword evidence="3" id="KW-0804">Transcription</keyword>
<gene>
    <name evidence="6" type="ORF">DKW60_12340</name>
</gene>
<dbReference type="RefSeq" id="WP_109837957.1">
    <property type="nucleotide sequence ID" value="NZ_QGKM01000036.1"/>
</dbReference>
<protein>
    <submittedName>
        <fullName evidence="6">Transcriptional regulator FNR</fullName>
    </submittedName>
</protein>